<sequence>MSALALSKSPLVS</sequence>
<reference evidence="1" key="1">
    <citation type="submission" date="2014-11" db="EMBL/GenBank/DDBJ databases">
        <authorList>
            <person name="Amaro Gonzalez C."/>
        </authorList>
    </citation>
    <scope>NUCLEOTIDE SEQUENCE</scope>
</reference>
<evidence type="ECO:0000313" key="1">
    <source>
        <dbReference type="EMBL" id="JAH79895.1"/>
    </source>
</evidence>
<name>A0A0E9VRB2_ANGAN</name>
<proteinExistence type="predicted"/>
<accession>A0A0E9VRB2</accession>
<protein>
    <submittedName>
        <fullName evidence="1">Uncharacterized protein</fullName>
    </submittedName>
</protein>
<dbReference type="EMBL" id="GBXM01028682">
    <property type="protein sequence ID" value="JAH79895.1"/>
    <property type="molecule type" value="Transcribed_RNA"/>
</dbReference>
<organism evidence="1">
    <name type="scientific">Anguilla anguilla</name>
    <name type="common">European freshwater eel</name>
    <name type="synonym">Muraena anguilla</name>
    <dbReference type="NCBI Taxonomy" id="7936"/>
    <lineage>
        <taxon>Eukaryota</taxon>
        <taxon>Metazoa</taxon>
        <taxon>Chordata</taxon>
        <taxon>Craniata</taxon>
        <taxon>Vertebrata</taxon>
        <taxon>Euteleostomi</taxon>
        <taxon>Actinopterygii</taxon>
        <taxon>Neopterygii</taxon>
        <taxon>Teleostei</taxon>
        <taxon>Anguilliformes</taxon>
        <taxon>Anguillidae</taxon>
        <taxon>Anguilla</taxon>
    </lineage>
</organism>
<reference evidence="1" key="2">
    <citation type="journal article" date="2015" name="Fish Shellfish Immunol.">
        <title>Early steps in the European eel (Anguilla anguilla)-Vibrio vulnificus interaction in the gills: Role of the RtxA13 toxin.</title>
        <authorList>
            <person name="Callol A."/>
            <person name="Pajuelo D."/>
            <person name="Ebbesson L."/>
            <person name="Teles M."/>
            <person name="MacKenzie S."/>
            <person name="Amaro C."/>
        </authorList>
    </citation>
    <scope>NUCLEOTIDE SEQUENCE</scope>
</reference>